<evidence type="ECO:0000256" key="1">
    <source>
        <dbReference type="ARBA" id="ARBA00022723"/>
    </source>
</evidence>
<evidence type="ECO:0000259" key="5">
    <source>
        <dbReference type="PROSITE" id="PS51266"/>
    </source>
</evidence>
<dbReference type="SUPFAM" id="SSF161219">
    <property type="entry name" value="CHY zinc finger-like"/>
    <property type="match status" value="1"/>
</dbReference>
<feature type="region of interest" description="Disordered" evidence="4">
    <location>
        <begin position="43"/>
        <end position="70"/>
    </location>
</feature>
<feature type="domain" description="CHY-type" evidence="5">
    <location>
        <begin position="135"/>
        <end position="216"/>
    </location>
</feature>
<dbReference type="AlphaFoldDB" id="A0A8T8WED8"/>
<keyword evidence="1" id="KW-0479">Metal-binding</keyword>
<sequence>MLRWNRSRRFQPWQRSLTASSREKWVPDRSVRLRCRGVHVGPVATIGGSEPPSVAARSRGRQGAAPPRATDERGATLIVIGRITGRICHNSGECAVPDPVARVTDRFGDGTVLTRPSPPYDVRRDVHGTTVVGVDVGPDTRCAHYDGPTDVIALRLGCCERFVPCVECHDAVADQGSEPWPRDRFKEPAVLCGACGATLSVEEYLDAGFACPACDAAFNPGCASHYDRYFEGVEPDRS</sequence>
<dbReference type="PANTHER" id="PTHR28082">
    <property type="entry name" value="ZINC FINGER PROTEIN"/>
    <property type="match status" value="1"/>
</dbReference>
<dbReference type="PROSITE" id="PS51266">
    <property type="entry name" value="ZF_CHY"/>
    <property type="match status" value="1"/>
</dbReference>
<dbReference type="InterPro" id="IPR037274">
    <property type="entry name" value="Znf_CHY_sf"/>
</dbReference>
<evidence type="ECO:0000313" key="7">
    <source>
        <dbReference type="Proteomes" id="UP000826254"/>
    </source>
</evidence>
<dbReference type="InterPro" id="IPR008913">
    <property type="entry name" value="Znf_CHY"/>
</dbReference>
<dbReference type="KEGG" id="hmp:K6T50_03360"/>
<organism evidence="6 7">
    <name type="scientific">Halobaculum magnesiiphilum</name>
    <dbReference type="NCBI Taxonomy" id="1017351"/>
    <lineage>
        <taxon>Archaea</taxon>
        <taxon>Methanobacteriati</taxon>
        <taxon>Methanobacteriota</taxon>
        <taxon>Stenosarchaea group</taxon>
        <taxon>Halobacteria</taxon>
        <taxon>Halobacteriales</taxon>
        <taxon>Haloferacaceae</taxon>
        <taxon>Halobaculum</taxon>
    </lineage>
</organism>
<dbReference type="Pfam" id="PF05495">
    <property type="entry name" value="zf-CHY"/>
    <property type="match status" value="1"/>
</dbReference>
<evidence type="ECO:0000313" key="6">
    <source>
        <dbReference type="EMBL" id="QZP38208.1"/>
    </source>
</evidence>
<evidence type="ECO:0000256" key="2">
    <source>
        <dbReference type="ARBA" id="ARBA00022771"/>
    </source>
</evidence>
<dbReference type="EMBL" id="CP081958">
    <property type="protein sequence ID" value="QZP38208.1"/>
    <property type="molecule type" value="Genomic_DNA"/>
</dbReference>
<dbReference type="Proteomes" id="UP000826254">
    <property type="component" value="Chromosome"/>
</dbReference>
<keyword evidence="3" id="KW-0862">Zinc</keyword>
<reference evidence="6 7" key="1">
    <citation type="journal article" date="2021" name="Int. J. Syst. Evol. Microbiol.">
        <title>Halobaculum halophilum sp. nov. and Halobaculum salinum sp. nov., isolated from salt lake and saline soil.</title>
        <authorList>
            <person name="Cui H.L."/>
            <person name="Shi X.W."/>
            <person name="Yin X.M."/>
            <person name="Yang X.Y."/>
            <person name="Hou J."/>
            <person name="Zhu L."/>
        </authorList>
    </citation>
    <scope>NUCLEOTIDE SEQUENCE [LARGE SCALE GENOMIC DNA]</scope>
    <source>
        <strain evidence="6 7">NBRC 109044</strain>
    </source>
</reference>
<gene>
    <name evidence="6" type="ORF">K6T50_03360</name>
</gene>
<protein>
    <recommendedName>
        <fullName evidence="5">CHY-type domain-containing protein</fullName>
    </recommendedName>
</protein>
<proteinExistence type="predicted"/>
<dbReference type="InterPro" id="IPR052604">
    <property type="entry name" value="Mito_Tim_assembly_helper"/>
</dbReference>
<evidence type="ECO:0000256" key="3">
    <source>
        <dbReference type="ARBA" id="ARBA00022833"/>
    </source>
</evidence>
<evidence type="ECO:0000256" key="4">
    <source>
        <dbReference type="SAM" id="MobiDB-lite"/>
    </source>
</evidence>
<dbReference type="PANTHER" id="PTHR28082:SF1">
    <property type="entry name" value="HELPER OF TIM PROTEIN 13"/>
    <property type="match status" value="1"/>
</dbReference>
<keyword evidence="7" id="KW-1185">Reference proteome</keyword>
<dbReference type="GO" id="GO:0008270">
    <property type="term" value="F:zinc ion binding"/>
    <property type="evidence" value="ECO:0007669"/>
    <property type="project" value="UniProtKB-KW"/>
</dbReference>
<name>A0A8T8WED8_9EURY</name>
<keyword evidence="2" id="KW-0863">Zinc-finger</keyword>
<dbReference type="GO" id="GO:0045041">
    <property type="term" value="P:protein import into mitochondrial intermembrane space"/>
    <property type="evidence" value="ECO:0007669"/>
    <property type="project" value="TreeGrafter"/>
</dbReference>
<accession>A0A8T8WED8</accession>